<protein>
    <recommendedName>
        <fullName evidence="4">DoxX family protein</fullName>
    </recommendedName>
</protein>
<dbReference type="GeneID" id="93014420"/>
<gene>
    <name evidence="2" type="ordered locus">Bd3626</name>
</gene>
<keyword evidence="1" id="KW-0472">Membrane</keyword>
<organism evidence="2 3">
    <name type="scientific">Bdellovibrio bacteriovorus (strain ATCC 15356 / DSM 50701 / NCIMB 9529 / HD100)</name>
    <dbReference type="NCBI Taxonomy" id="264462"/>
    <lineage>
        <taxon>Bacteria</taxon>
        <taxon>Pseudomonadati</taxon>
        <taxon>Bdellovibrionota</taxon>
        <taxon>Bdellovibrionia</taxon>
        <taxon>Bdellovibrionales</taxon>
        <taxon>Pseudobdellovibrionaceae</taxon>
        <taxon>Bdellovibrio</taxon>
    </lineage>
</organism>
<dbReference type="HOGENOM" id="CLU_1783086_0_0_7"/>
<feature type="transmembrane region" description="Helical" evidence="1">
    <location>
        <begin position="119"/>
        <end position="136"/>
    </location>
</feature>
<keyword evidence="1" id="KW-0812">Transmembrane</keyword>
<sequence>MVRIMQESRIDLTWAFRYTDPMIEYIEIVCRWIFGLQMFFWGLNGFFHWVKIPPSDPKIDAFVNACMETRFIMPTVKLMEIIGGAVLLLNFAVPATLVVFAPLIFVISGLHILHNPKPWGVLVTTTVPYLLLVFFHNTSLLRLVH</sequence>
<feature type="transmembrane region" description="Helical" evidence="1">
    <location>
        <begin position="81"/>
        <end position="107"/>
    </location>
</feature>
<keyword evidence="3" id="KW-1185">Reference proteome</keyword>
<dbReference type="AlphaFoldDB" id="Q6MHC5"/>
<evidence type="ECO:0000256" key="1">
    <source>
        <dbReference type="SAM" id="Phobius"/>
    </source>
</evidence>
<evidence type="ECO:0000313" key="2">
    <source>
        <dbReference type="EMBL" id="CAE81002.1"/>
    </source>
</evidence>
<reference evidence="2 3" key="1">
    <citation type="journal article" date="2004" name="Science">
        <title>A predator unmasked: life cycle of Bdellovibrio bacteriovorus from a genomic perspective.</title>
        <authorList>
            <person name="Rendulic S."/>
            <person name="Jagtap P."/>
            <person name="Rosinus A."/>
            <person name="Eppinger M."/>
            <person name="Baar C."/>
            <person name="Lanz C."/>
            <person name="Keller H."/>
            <person name="Lambert C."/>
            <person name="Evans K.J."/>
            <person name="Goesmann A."/>
            <person name="Meyer F."/>
            <person name="Sockett R.E."/>
            <person name="Schuster S.C."/>
        </authorList>
    </citation>
    <scope>NUCLEOTIDE SEQUENCE [LARGE SCALE GENOMIC DNA]</scope>
    <source>
        <strain evidence="3">ATCC 15356 / DSM 50701 / NCIMB 9529 / HD100</strain>
    </source>
</reference>
<dbReference type="EMBL" id="BX842656">
    <property type="protein sequence ID" value="CAE81002.1"/>
    <property type="molecule type" value="Genomic_DNA"/>
</dbReference>
<accession>Q6MHC5</accession>
<keyword evidence="1" id="KW-1133">Transmembrane helix</keyword>
<dbReference type="RefSeq" id="WP_011165946.1">
    <property type="nucleotide sequence ID" value="NC_005363.1"/>
</dbReference>
<dbReference type="Proteomes" id="UP000008080">
    <property type="component" value="Chromosome"/>
</dbReference>
<proteinExistence type="predicted"/>
<evidence type="ECO:0008006" key="4">
    <source>
        <dbReference type="Google" id="ProtNLM"/>
    </source>
</evidence>
<dbReference type="KEGG" id="bba:Bd3626"/>
<dbReference type="STRING" id="264462.Bd3626"/>
<feature type="transmembrane region" description="Helical" evidence="1">
    <location>
        <begin position="32"/>
        <end position="50"/>
    </location>
</feature>
<evidence type="ECO:0000313" key="3">
    <source>
        <dbReference type="Proteomes" id="UP000008080"/>
    </source>
</evidence>
<name>Q6MHC5_BDEBA</name>